<proteinExistence type="predicted"/>
<sequence length="82" mass="8898">MSQQRAAVFSIILLPFTVAGDLLLQVTATVRESILCYLSSKLRPLCLFSVVGVATSLSVPQAFSSPLLFTTVVWCLAFICLM</sequence>
<feature type="transmembrane region" description="Helical" evidence="1">
    <location>
        <begin position="65"/>
        <end position="81"/>
    </location>
</feature>
<evidence type="ECO:0000256" key="1">
    <source>
        <dbReference type="SAM" id="Phobius"/>
    </source>
</evidence>
<evidence type="ECO:0000313" key="2">
    <source>
        <dbReference type="EMBL" id="CAH2035563.1"/>
    </source>
</evidence>
<dbReference type="EMBL" id="OU466857">
    <property type="protein sequence ID" value="CAH2035563.1"/>
    <property type="molecule type" value="Genomic_DNA"/>
</dbReference>
<protein>
    <submittedName>
        <fullName evidence="2">Uncharacterized protein</fullName>
    </submittedName>
</protein>
<accession>A0AAU9RB24</accession>
<keyword evidence="1" id="KW-0472">Membrane</keyword>
<keyword evidence="1" id="KW-1133">Transmembrane helix</keyword>
<gene>
    <name evidence="2" type="ORF">TAV2_LOCUS2417</name>
</gene>
<dbReference type="Proteomes" id="UP000836841">
    <property type="component" value="Chromosome 1"/>
</dbReference>
<evidence type="ECO:0000313" key="3">
    <source>
        <dbReference type="Proteomes" id="UP000836841"/>
    </source>
</evidence>
<name>A0AAU9RB24_THLAR</name>
<reference evidence="2 3" key="1">
    <citation type="submission" date="2022-03" db="EMBL/GenBank/DDBJ databases">
        <authorList>
            <person name="Nunn A."/>
            <person name="Chopra R."/>
            <person name="Nunn A."/>
            <person name="Contreras Garrido A."/>
        </authorList>
    </citation>
    <scope>NUCLEOTIDE SEQUENCE [LARGE SCALE GENOMIC DNA]</scope>
</reference>
<organism evidence="2 3">
    <name type="scientific">Thlaspi arvense</name>
    <name type="common">Field penny-cress</name>
    <dbReference type="NCBI Taxonomy" id="13288"/>
    <lineage>
        <taxon>Eukaryota</taxon>
        <taxon>Viridiplantae</taxon>
        <taxon>Streptophyta</taxon>
        <taxon>Embryophyta</taxon>
        <taxon>Tracheophyta</taxon>
        <taxon>Spermatophyta</taxon>
        <taxon>Magnoliopsida</taxon>
        <taxon>eudicotyledons</taxon>
        <taxon>Gunneridae</taxon>
        <taxon>Pentapetalae</taxon>
        <taxon>rosids</taxon>
        <taxon>malvids</taxon>
        <taxon>Brassicales</taxon>
        <taxon>Brassicaceae</taxon>
        <taxon>Thlaspideae</taxon>
        <taxon>Thlaspi</taxon>
    </lineage>
</organism>
<keyword evidence="1" id="KW-0812">Transmembrane</keyword>
<dbReference type="AlphaFoldDB" id="A0AAU9RB24"/>
<feature type="transmembrane region" description="Helical" evidence="1">
    <location>
        <begin position="6"/>
        <end position="30"/>
    </location>
</feature>
<keyword evidence="3" id="KW-1185">Reference proteome</keyword>